<evidence type="ECO:0000313" key="2">
    <source>
        <dbReference type="Proteomes" id="UP000026915"/>
    </source>
</evidence>
<dbReference type="Proteomes" id="UP000026915">
    <property type="component" value="Chromosome 3"/>
</dbReference>
<dbReference type="Gramene" id="EOY22098">
    <property type="protein sequence ID" value="EOY22098"/>
    <property type="gene ID" value="TCM_014293"/>
</dbReference>
<dbReference type="InParanoid" id="A0A061FYG4"/>
<accession>A0A061FYG4</accession>
<organism evidence="1 2">
    <name type="scientific">Theobroma cacao</name>
    <name type="common">Cacao</name>
    <name type="synonym">Cocoa</name>
    <dbReference type="NCBI Taxonomy" id="3641"/>
    <lineage>
        <taxon>Eukaryota</taxon>
        <taxon>Viridiplantae</taxon>
        <taxon>Streptophyta</taxon>
        <taxon>Embryophyta</taxon>
        <taxon>Tracheophyta</taxon>
        <taxon>Spermatophyta</taxon>
        <taxon>Magnoliopsida</taxon>
        <taxon>eudicotyledons</taxon>
        <taxon>Gunneridae</taxon>
        <taxon>Pentapetalae</taxon>
        <taxon>rosids</taxon>
        <taxon>malvids</taxon>
        <taxon>Malvales</taxon>
        <taxon>Malvaceae</taxon>
        <taxon>Byttnerioideae</taxon>
        <taxon>Theobroma</taxon>
    </lineage>
</organism>
<reference evidence="1 2" key="1">
    <citation type="journal article" date="2013" name="Genome Biol.">
        <title>The genome sequence of the most widely cultivated cacao type and its use to identify candidate genes regulating pod color.</title>
        <authorList>
            <person name="Motamayor J.C."/>
            <person name="Mockaitis K."/>
            <person name="Schmutz J."/>
            <person name="Haiminen N."/>
            <person name="Iii D.L."/>
            <person name="Cornejo O."/>
            <person name="Findley S.D."/>
            <person name="Zheng P."/>
            <person name="Utro F."/>
            <person name="Royaert S."/>
            <person name="Saski C."/>
            <person name="Jenkins J."/>
            <person name="Podicheti R."/>
            <person name="Zhao M."/>
            <person name="Scheffler B.E."/>
            <person name="Stack J.C."/>
            <person name="Feltus F.A."/>
            <person name="Mustiga G.M."/>
            <person name="Amores F."/>
            <person name="Phillips W."/>
            <person name="Marelli J.P."/>
            <person name="May G.D."/>
            <person name="Shapiro H."/>
            <person name="Ma J."/>
            <person name="Bustamante C.D."/>
            <person name="Schnell R.J."/>
            <person name="Main D."/>
            <person name="Gilbert D."/>
            <person name="Parida L."/>
            <person name="Kuhn D.N."/>
        </authorList>
    </citation>
    <scope>NUCLEOTIDE SEQUENCE [LARGE SCALE GENOMIC DNA]</scope>
    <source>
        <strain evidence="2">cv. Matina 1-6</strain>
    </source>
</reference>
<dbReference type="HOGENOM" id="CLU_2008083_0_0_1"/>
<sequence>MLSLCPLSAGTETLSHLKLSFAADWALPLYQAADSSLSLSSLPSAPIKPTQRPKFLSLIYSLAGDTHSHYTHIFGLSLPNATVPPPLYTRFLGSGGGTLHYLVPGHWGARSTTLPDANFSRLAR</sequence>
<evidence type="ECO:0000313" key="1">
    <source>
        <dbReference type="EMBL" id="EOY22098.1"/>
    </source>
</evidence>
<keyword evidence="2" id="KW-1185">Reference proteome</keyword>
<dbReference type="EMBL" id="CM001881">
    <property type="protein sequence ID" value="EOY22098.1"/>
    <property type="molecule type" value="Genomic_DNA"/>
</dbReference>
<gene>
    <name evidence="1" type="ORF">TCM_014293</name>
</gene>
<name>A0A061FYG4_THECC</name>
<protein>
    <submittedName>
        <fullName evidence="1">Uncharacterized protein</fullName>
    </submittedName>
</protein>
<dbReference type="AlphaFoldDB" id="A0A061FYG4"/>
<proteinExistence type="predicted"/>